<evidence type="ECO:0000256" key="5">
    <source>
        <dbReference type="ARBA" id="ARBA00022741"/>
    </source>
</evidence>
<reference evidence="13 15" key="2">
    <citation type="journal article" date="2013" name="Nature">
        <title>Insights into bilaterian evolution from three spiralian genomes.</title>
        <authorList>
            <person name="Simakov O."/>
            <person name="Marletaz F."/>
            <person name="Cho S.J."/>
            <person name="Edsinger-Gonzales E."/>
            <person name="Havlak P."/>
            <person name="Hellsten U."/>
            <person name="Kuo D.H."/>
            <person name="Larsson T."/>
            <person name="Lv J."/>
            <person name="Arendt D."/>
            <person name="Savage R."/>
            <person name="Osoegawa K."/>
            <person name="de Jong P."/>
            <person name="Grimwood J."/>
            <person name="Chapman J.A."/>
            <person name="Shapiro H."/>
            <person name="Aerts A."/>
            <person name="Otillar R.P."/>
            <person name="Terry A.Y."/>
            <person name="Boore J.L."/>
            <person name="Grigoriev I.V."/>
            <person name="Lindberg D.R."/>
            <person name="Seaver E.C."/>
            <person name="Weisblat D.A."/>
            <person name="Putnam N.H."/>
            <person name="Rokhsar D.S."/>
        </authorList>
    </citation>
    <scope>NUCLEOTIDE SEQUENCE</scope>
</reference>
<feature type="transmembrane region" description="Helical" evidence="10">
    <location>
        <begin position="359"/>
        <end position="375"/>
    </location>
</feature>
<dbReference type="STRING" id="6412.T1EGA0"/>
<reference evidence="14" key="3">
    <citation type="submission" date="2015-06" db="UniProtKB">
        <authorList>
            <consortium name="EnsemblMetazoa"/>
        </authorList>
    </citation>
    <scope>IDENTIFICATION</scope>
</reference>
<dbReference type="Pfam" id="PF00664">
    <property type="entry name" value="ABC_membrane"/>
    <property type="match status" value="2"/>
</dbReference>
<evidence type="ECO:0000256" key="2">
    <source>
        <dbReference type="ARBA" id="ARBA00022448"/>
    </source>
</evidence>
<evidence type="ECO:0000256" key="6">
    <source>
        <dbReference type="ARBA" id="ARBA00022840"/>
    </source>
</evidence>
<dbReference type="EMBL" id="KB097620">
    <property type="protein sequence ID" value="ESN93302.1"/>
    <property type="molecule type" value="Genomic_DNA"/>
</dbReference>
<keyword evidence="2" id="KW-0813">Transport</keyword>
<feature type="transmembrane region" description="Helical" evidence="10">
    <location>
        <begin position="1115"/>
        <end position="1134"/>
    </location>
</feature>
<dbReference type="Gene3D" id="3.40.50.300">
    <property type="entry name" value="P-loop containing nucleotide triphosphate hydrolases"/>
    <property type="match status" value="2"/>
</dbReference>
<dbReference type="FunFam" id="3.40.50.300:FF:003782">
    <property type="entry name" value="Predicted protein"/>
    <property type="match status" value="1"/>
</dbReference>
<dbReference type="InterPro" id="IPR036640">
    <property type="entry name" value="ABC1_TM_sf"/>
</dbReference>
<feature type="compositionally biased region" description="Acidic residues" evidence="9">
    <location>
        <begin position="855"/>
        <end position="881"/>
    </location>
</feature>
<feature type="compositionally biased region" description="Basic and acidic residues" evidence="9">
    <location>
        <begin position="1498"/>
        <end position="1511"/>
    </location>
</feature>
<feature type="region of interest" description="Disordered" evidence="9">
    <location>
        <begin position="216"/>
        <end position="264"/>
    </location>
</feature>
<feature type="transmembrane region" description="Helical" evidence="10">
    <location>
        <begin position="1085"/>
        <end position="1109"/>
    </location>
</feature>
<feature type="transmembrane region" description="Helical" evidence="10">
    <location>
        <begin position="20"/>
        <end position="41"/>
    </location>
</feature>
<reference evidence="15" key="1">
    <citation type="submission" date="2012-12" db="EMBL/GenBank/DDBJ databases">
        <authorList>
            <person name="Hellsten U."/>
            <person name="Grimwood J."/>
            <person name="Chapman J.A."/>
            <person name="Shapiro H."/>
            <person name="Aerts A."/>
            <person name="Otillar R.P."/>
            <person name="Terry A.Y."/>
            <person name="Boore J.L."/>
            <person name="Simakov O."/>
            <person name="Marletaz F."/>
            <person name="Cho S.-J."/>
            <person name="Edsinger-Gonzales E."/>
            <person name="Havlak P."/>
            <person name="Kuo D.-H."/>
            <person name="Larsson T."/>
            <person name="Lv J."/>
            <person name="Arendt D."/>
            <person name="Savage R."/>
            <person name="Osoegawa K."/>
            <person name="de Jong P."/>
            <person name="Lindberg D.R."/>
            <person name="Seaver E.C."/>
            <person name="Weisblat D.A."/>
            <person name="Putnam N.H."/>
            <person name="Grigoriev I.V."/>
            <person name="Rokhsar D.S."/>
        </authorList>
    </citation>
    <scope>NUCLEOTIDE SEQUENCE</scope>
</reference>
<dbReference type="GO" id="GO:0140359">
    <property type="term" value="F:ABC-type transporter activity"/>
    <property type="evidence" value="ECO:0000318"/>
    <property type="project" value="GO_Central"/>
</dbReference>
<keyword evidence="8 10" id="KW-0472">Membrane</keyword>
<dbReference type="Pfam" id="PF00005">
    <property type="entry name" value="ABC_tran"/>
    <property type="match status" value="2"/>
</dbReference>
<dbReference type="Proteomes" id="UP000015101">
    <property type="component" value="Unassembled WGS sequence"/>
</dbReference>
<dbReference type="GO" id="GO:0016887">
    <property type="term" value="F:ATP hydrolysis activity"/>
    <property type="evidence" value="ECO:0007669"/>
    <property type="project" value="InterPro"/>
</dbReference>
<evidence type="ECO:0000256" key="3">
    <source>
        <dbReference type="ARBA" id="ARBA00022692"/>
    </source>
</evidence>
<feature type="compositionally biased region" description="Polar residues" evidence="9">
    <location>
        <begin position="1512"/>
        <end position="1522"/>
    </location>
</feature>
<feature type="domain" description="ABC transporter" evidence="11">
    <location>
        <begin position="630"/>
        <end position="858"/>
    </location>
</feature>
<dbReference type="SMART" id="SM00382">
    <property type="entry name" value="AAA"/>
    <property type="match status" value="2"/>
</dbReference>
<dbReference type="PROSITE" id="PS50929">
    <property type="entry name" value="ABC_TM1F"/>
    <property type="match status" value="2"/>
</dbReference>
<dbReference type="HOGENOM" id="CLU_000604_27_3_1"/>
<feature type="transmembrane region" description="Helical" evidence="10">
    <location>
        <begin position="455"/>
        <end position="473"/>
    </location>
</feature>
<feature type="compositionally biased region" description="Low complexity" evidence="9">
    <location>
        <begin position="216"/>
        <end position="235"/>
    </location>
</feature>
<dbReference type="CTD" id="20195602"/>
<dbReference type="GeneID" id="20195602"/>
<dbReference type="eggNOG" id="KOG0054">
    <property type="taxonomic scope" value="Eukaryota"/>
</dbReference>
<feature type="compositionally biased region" description="Low complexity" evidence="9">
    <location>
        <begin position="248"/>
        <end position="264"/>
    </location>
</feature>
<evidence type="ECO:0000259" key="11">
    <source>
        <dbReference type="PROSITE" id="PS50893"/>
    </source>
</evidence>
<dbReference type="CDD" id="cd18603">
    <property type="entry name" value="ABC_6TM_MRP1_2_3_6_D2_like"/>
    <property type="match status" value="1"/>
</dbReference>
<feature type="transmembrane region" description="Helical" evidence="10">
    <location>
        <begin position="964"/>
        <end position="985"/>
    </location>
</feature>
<dbReference type="InterPro" id="IPR011527">
    <property type="entry name" value="ABC1_TM_dom"/>
</dbReference>
<feature type="compositionally biased region" description="Low complexity" evidence="9">
    <location>
        <begin position="56"/>
        <end position="73"/>
    </location>
</feature>
<keyword evidence="6" id="KW-0067">ATP-binding</keyword>
<dbReference type="InterPro" id="IPR003593">
    <property type="entry name" value="AAA+_ATPase"/>
</dbReference>
<evidence type="ECO:0000313" key="13">
    <source>
        <dbReference type="EMBL" id="ESN93302.1"/>
    </source>
</evidence>
<dbReference type="EMBL" id="AMQM01007452">
    <property type="status" value="NOT_ANNOTATED_CDS"/>
    <property type="molecule type" value="Genomic_DNA"/>
</dbReference>
<dbReference type="EnsemblMetazoa" id="HelroT115686">
    <property type="protein sequence ID" value="HelroP115686"/>
    <property type="gene ID" value="HelroG115686"/>
</dbReference>
<dbReference type="InParanoid" id="T1EGA0"/>
<dbReference type="InterPro" id="IPR050173">
    <property type="entry name" value="ABC_transporter_C-like"/>
</dbReference>
<evidence type="ECO:0000256" key="7">
    <source>
        <dbReference type="ARBA" id="ARBA00022989"/>
    </source>
</evidence>
<dbReference type="InterPro" id="IPR003439">
    <property type="entry name" value="ABC_transporter-like_ATP-bd"/>
</dbReference>
<dbReference type="GO" id="GO:0005524">
    <property type="term" value="F:ATP binding"/>
    <property type="evidence" value="ECO:0007669"/>
    <property type="project" value="UniProtKB-KW"/>
</dbReference>
<feature type="region of interest" description="Disordered" evidence="9">
    <location>
        <begin position="853"/>
        <end position="881"/>
    </location>
</feature>
<dbReference type="InterPro" id="IPR017871">
    <property type="entry name" value="ABC_transporter-like_CS"/>
</dbReference>
<name>T1EGA0_HELRO</name>
<evidence type="ECO:0000256" key="4">
    <source>
        <dbReference type="ARBA" id="ARBA00022737"/>
    </source>
</evidence>
<dbReference type="PANTHER" id="PTHR24223">
    <property type="entry name" value="ATP-BINDING CASSETTE SUB-FAMILY C"/>
    <property type="match status" value="1"/>
</dbReference>
<feature type="region of interest" description="Disordered" evidence="9">
    <location>
        <begin position="1498"/>
        <end position="1524"/>
    </location>
</feature>
<dbReference type="FunFam" id="3.40.50.300:FF:000163">
    <property type="entry name" value="Multidrug resistance-associated protein member 4"/>
    <property type="match status" value="1"/>
</dbReference>
<evidence type="ECO:0000313" key="14">
    <source>
        <dbReference type="EnsemblMetazoa" id="HelroP115686"/>
    </source>
</evidence>
<keyword evidence="5" id="KW-0547">Nucleotide-binding</keyword>
<dbReference type="PROSITE" id="PS00211">
    <property type="entry name" value="ABC_TRANSPORTER_1"/>
    <property type="match status" value="2"/>
</dbReference>
<dbReference type="Gene3D" id="1.20.1560.10">
    <property type="entry name" value="ABC transporter type 1, transmembrane domain"/>
    <property type="match status" value="2"/>
</dbReference>
<feature type="domain" description="ABC transmembrane type-1" evidence="12">
    <location>
        <begin position="286"/>
        <end position="598"/>
    </location>
</feature>
<comment type="subcellular location">
    <subcellularLocation>
        <location evidence="1">Vacuole membrane</location>
        <topology evidence="1">Multi-pass membrane protein</topology>
    </subcellularLocation>
</comment>
<feature type="transmembrane region" description="Helical" evidence="10">
    <location>
        <begin position="283"/>
        <end position="304"/>
    </location>
</feature>
<feature type="domain" description="ABC transporter" evidence="11">
    <location>
        <begin position="1311"/>
        <end position="1583"/>
    </location>
</feature>
<keyword evidence="4" id="KW-0677">Repeat</keyword>
<gene>
    <name evidence="14" type="primary">20195602</name>
    <name evidence="13" type="ORF">HELRODRAFT_115686</name>
</gene>
<dbReference type="GO" id="GO:0005774">
    <property type="term" value="C:vacuolar membrane"/>
    <property type="evidence" value="ECO:0007669"/>
    <property type="project" value="UniProtKB-SubCell"/>
</dbReference>
<evidence type="ECO:0000256" key="9">
    <source>
        <dbReference type="SAM" id="MobiDB-lite"/>
    </source>
</evidence>
<dbReference type="KEGG" id="hro:HELRODRAFT_115686"/>
<keyword evidence="3 10" id="KW-0812">Transmembrane</keyword>
<feature type="region of interest" description="Disordered" evidence="9">
    <location>
        <begin position="46"/>
        <end position="79"/>
    </location>
</feature>
<keyword evidence="15" id="KW-1185">Reference proteome</keyword>
<dbReference type="PANTHER" id="PTHR24223:SF443">
    <property type="entry name" value="MULTIDRUG-RESISTANCE LIKE PROTEIN 1, ISOFORM I"/>
    <property type="match status" value="1"/>
</dbReference>
<feature type="compositionally biased region" description="Basic residues" evidence="9">
    <location>
        <begin position="1286"/>
        <end position="1300"/>
    </location>
</feature>
<dbReference type="RefSeq" id="XP_009028580.1">
    <property type="nucleotide sequence ID" value="XM_009030332.1"/>
</dbReference>
<evidence type="ECO:0000313" key="15">
    <source>
        <dbReference type="Proteomes" id="UP000015101"/>
    </source>
</evidence>
<evidence type="ECO:0000256" key="8">
    <source>
        <dbReference type="ARBA" id="ARBA00023136"/>
    </source>
</evidence>
<protein>
    <submittedName>
        <fullName evidence="13 14">Uncharacterized protein</fullName>
    </submittedName>
</protein>
<dbReference type="GO" id="GO:0055085">
    <property type="term" value="P:transmembrane transport"/>
    <property type="evidence" value="ECO:0000318"/>
    <property type="project" value="GO_Central"/>
</dbReference>
<feature type="transmembrane region" description="Helical" evidence="10">
    <location>
        <begin position="431"/>
        <end position="449"/>
    </location>
</feature>
<feature type="region of interest" description="Disordered" evidence="9">
    <location>
        <begin position="1276"/>
        <end position="1308"/>
    </location>
</feature>
<dbReference type="FunFam" id="1.20.1560.10:FF:000010">
    <property type="entry name" value="Multidrug resistance-associated ABC transporter"/>
    <property type="match status" value="1"/>
</dbReference>
<sequence length="1592" mass="179483">MLLLLYDCIYGYKRNSLVAIYKVLFQIVVLYLLQVNLRLMWSRDESGENPTANQQSNINNNNNNNHHLNLLPPSHHHHHHHFMNENSSSMLFMALALNSAQIIVYTCFLDGLQRTKVLEKRKSPETRASFVSLLTFCWFTRFLVSADRESIDSDDIWSLNDDHASQKLHQLYRMLREKQQQRPQQRRWLPQQRRLQQQQQQDLPLLHHQQRHLQCRLPDGDGNNINDYKRNNNNNNHDDVITANDLGNNNNDNNISNNNNNNNNNNFEIKLTNILFCMFYKMFINGALLNVISDLLMFATPYLLRLLLAHLNNSPQKSSNSLSSINSTNDIINHYVINNKNDDDVSNTNNASDSNGVCYLYVMLLYTCACTQTLLRHRYMHLYATIGLKLHSTLHSAIYEKNKNNNNIEIGEILNLATVDTQKLVDLVSMLNYLWSAPIQIGLAVYFLWQLVGPSVLAGVAMVILMLPVNALVAKMCRRFQVIDQMKFKDARIRMMNEVINGIKLIKLYAWEDVFAEKITKVRVQEVKVIKRSAYLASLASFAWTCTPFLVSLTTFAVYVLSSEENVLNAEKAFVALTLFNILRNPLSMLPIFVTNITVARVSLERLQNFLSLDDDNRNSNHLSTHTPHAHAHTQFNYDLLFINFIIHRRVNLKIKRGSLVAVVGAVGAGKSTFLQSLIGEVRCISGCIYTTGAVTYSSQEPWLQNMTIQENILFTSGMDSARYQRTLEACALLPDLQKLNAGDLTEVGDKGVTLSGGQKQRVSLARAAYAEVMDICLFDDPFSSVDDNVASYLFDKLFSNDHGLLRDKTRIIATNHLTFLSKFDQVVIISYASMEELLLNTVKLTSSKLSNDVIGEDDEDDEDDDRDNNDDDKVDCDDEEIGSVDNSADNVINVADDVAATAADAATTAATADVNDDDVDVKMSEDDDKMMVEDSSSEMNRPKVAGVSKKEIINIGKVSSKVFLTYLYSIGPLMVALMFTFYVLNNVLSVSTNIWLSRWSDDDDVISSSSASRDGGVGCINSNNGRITLLIRSFVTSLACCRVSKRLYSSFLQSLLRAPLPFFDLTPKGRILNRATSDVATLDYVMPFTISGFFNIAIMTSLSVLVIVVNIPLFLLPFAILLVGYILIQKYFVVTARHLRRLESNSRSHVFSHFSEALQGCLSTIRAFRVSDKFINGMYSKIDKMQSIHYLYVVSQRWLGLWLEFIGNTLVGFVGVFAVLQRENLSSGVVGLSIVYALDIIQNLNTLVTMSCELETNLVAVERLKEYIDIDEEPDIMNDGDSEQKHRHHRRHHHNHHHHRDDNWPQNGEVSFSNVSAGYGSGRDLVLKDLNFHLPQGQMLGIVGRTGSGKSSILMCLTRVLNPVPGGLVTIAGSDLAAISIKLLRRKITIIPQDPQLFSGSIRFNLDPTNSYTDEEIWTHLESTGLSEMVRDLKGGLDFECLTDDNVFSLGQKQLLCLCRALLRNSFLLILDESTASVDSKTEERIRNLIEKKFKKDKKPSRDKTNHETETTLATNSSEVSTLDEPLSSAHAEGTLIIVAHRTDNVLNCDKILVLEDGRVVECDSPSVLLADRNSKFYRMRQELNQASASS</sequence>
<dbReference type="OrthoDB" id="6500128at2759"/>
<evidence type="ECO:0000259" key="12">
    <source>
        <dbReference type="PROSITE" id="PS50929"/>
    </source>
</evidence>
<accession>T1EGA0</accession>
<dbReference type="InterPro" id="IPR027417">
    <property type="entry name" value="P-loop_NTPase"/>
</dbReference>
<feature type="domain" description="ABC transmembrane type-1" evidence="12">
    <location>
        <begin position="1028"/>
        <end position="1257"/>
    </location>
</feature>
<dbReference type="CDD" id="cd18595">
    <property type="entry name" value="ABC_6TM_MRP1_2_3_6_D1_like"/>
    <property type="match status" value="1"/>
</dbReference>
<evidence type="ECO:0000256" key="1">
    <source>
        <dbReference type="ARBA" id="ARBA00004128"/>
    </source>
</evidence>
<dbReference type="PROSITE" id="PS50893">
    <property type="entry name" value="ABC_TRANSPORTER_2"/>
    <property type="match status" value="2"/>
</dbReference>
<dbReference type="SUPFAM" id="SSF52540">
    <property type="entry name" value="P-loop containing nucleoside triphosphate hydrolases"/>
    <property type="match status" value="3"/>
</dbReference>
<dbReference type="GO" id="GO:0005886">
    <property type="term" value="C:plasma membrane"/>
    <property type="evidence" value="ECO:0000318"/>
    <property type="project" value="GO_Central"/>
</dbReference>
<dbReference type="SUPFAM" id="SSF90123">
    <property type="entry name" value="ABC transporter transmembrane region"/>
    <property type="match status" value="2"/>
</dbReference>
<feature type="transmembrane region" description="Helical" evidence="10">
    <location>
        <begin position="1200"/>
        <end position="1221"/>
    </location>
</feature>
<feature type="transmembrane region" description="Helical" evidence="10">
    <location>
        <begin position="535"/>
        <end position="561"/>
    </location>
</feature>
<organism evidence="14 15">
    <name type="scientific">Helobdella robusta</name>
    <name type="common">Californian leech</name>
    <dbReference type="NCBI Taxonomy" id="6412"/>
    <lineage>
        <taxon>Eukaryota</taxon>
        <taxon>Metazoa</taxon>
        <taxon>Spiralia</taxon>
        <taxon>Lophotrochozoa</taxon>
        <taxon>Annelida</taxon>
        <taxon>Clitellata</taxon>
        <taxon>Hirudinea</taxon>
        <taxon>Rhynchobdellida</taxon>
        <taxon>Glossiphoniidae</taxon>
        <taxon>Helobdella</taxon>
    </lineage>
</organism>
<feature type="transmembrane region" description="Helical" evidence="10">
    <location>
        <begin position="90"/>
        <end position="112"/>
    </location>
</feature>
<evidence type="ECO:0000256" key="10">
    <source>
        <dbReference type="SAM" id="Phobius"/>
    </source>
</evidence>
<proteinExistence type="predicted"/>
<keyword evidence="7 10" id="KW-1133">Transmembrane helix</keyword>